<reference evidence="10 11" key="1">
    <citation type="journal article" date="2024" name="BMC Genomics">
        <title>De novo assembly and annotation of Popillia japonica's genome with initial clues to its potential as an invasive pest.</title>
        <authorList>
            <person name="Cucini C."/>
            <person name="Boschi S."/>
            <person name="Funari R."/>
            <person name="Cardaioli E."/>
            <person name="Iannotti N."/>
            <person name="Marturano G."/>
            <person name="Paoli F."/>
            <person name="Bruttini M."/>
            <person name="Carapelli A."/>
            <person name="Frati F."/>
            <person name="Nardi F."/>
        </authorList>
    </citation>
    <scope>NUCLEOTIDE SEQUENCE [LARGE SCALE GENOMIC DNA]</scope>
    <source>
        <strain evidence="10">DMR45628</strain>
    </source>
</reference>
<dbReference type="InterPro" id="IPR009465">
    <property type="entry name" value="Spondin_N"/>
</dbReference>
<organism evidence="10 11">
    <name type="scientific">Popillia japonica</name>
    <name type="common">Japanese beetle</name>
    <dbReference type="NCBI Taxonomy" id="7064"/>
    <lineage>
        <taxon>Eukaryota</taxon>
        <taxon>Metazoa</taxon>
        <taxon>Ecdysozoa</taxon>
        <taxon>Arthropoda</taxon>
        <taxon>Hexapoda</taxon>
        <taxon>Insecta</taxon>
        <taxon>Pterygota</taxon>
        <taxon>Neoptera</taxon>
        <taxon>Endopterygota</taxon>
        <taxon>Coleoptera</taxon>
        <taxon>Polyphaga</taxon>
        <taxon>Scarabaeiformia</taxon>
        <taxon>Scarabaeidae</taxon>
        <taxon>Rutelinae</taxon>
        <taxon>Popillia</taxon>
    </lineage>
</organism>
<evidence type="ECO:0000256" key="3">
    <source>
        <dbReference type="ARBA" id="ARBA00022530"/>
    </source>
</evidence>
<dbReference type="EMBL" id="JASPKY010000280">
    <property type="protein sequence ID" value="KAK9711428.1"/>
    <property type="molecule type" value="Genomic_DNA"/>
</dbReference>
<dbReference type="InterPro" id="IPR000884">
    <property type="entry name" value="TSP1_rpt"/>
</dbReference>
<dbReference type="Pfam" id="PF06468">
    <property type="entry name" value="Spond_N"/>
    <property type="match status" value="2"/>
</dbReference>
<name>A0AAW1K134_POPJA</name>
<dbReference type="InterPro" id="IPR038678">
    <property type="entry name" value="Spondin_N_sf"/>
</dbReference>
<dbReference type="PROSITE" id="PS50092">
    <property type="entry name" value="TSP1"/>
    <property type="match status" value="1"/>
</dbReference>
<dbReference type="Proteomes" id="UP001458880">
    <property type="component" value="Unassembled WGS sequence"/>
</dbReference>
<evidence type="ECO:0000256" key="6">
    <source>
        <dbReference type="ARBA" id="ARBA00022889"/>
    </source>
</evidence>
<keyword evidence="5" id="KW-0732">Signal</keyword>
<keyword evidence="11" id="KW-1185">Reference proteome</keyword>
<dbReference type="SMART" id="SM00209">
    <property type="entry name" value="TSP1"/>
    <property type="match status" value="1"/>
</dbReference>
<dbReference type="PROSITE" id="PS51020">
    <property type="entry name" value="SPONDIN"/>
    <property type="match status" value="2"/>
</dbReference>
<sequence length="339" mass="38796">MARIIPSPDWFIGIDSFDLCVNGNWLDSITIEVDPMDAGTDNGFTFTAPNWPTEPQGDLFSQVDPMDAGTDNGFTFTAPNWPTEPQGVAYRITSRYPAHPAGSFFYPYMKRLPAIGTFQFIKVKEYELSEVFHHSEDDHHYEVLNTEHLTQNSISVLNNGNSDIETAIEEEIREQEVHQYPPKMRSHLQQFLYTTTSSVGGSMAIPRNSTSSTTTYDDRDANTIKNKDEFTTIISIPDIVPRGNKDAIMNSIVDSYRSHSRDHRRKKYRKPKKIRPPRDCRVSEWSPWSSCSKSCGIGEMQRRREVIKHARRGGRLCPPLLETKWCGSARSCNRGFYQW</sequence>
<evidence type="ECO:0000259" key="9">
    <source>
        <dbReference type="PROSITE" id="PS51020"/>
    </source>
</evidence>
<keyword evidence="6" id="KW-0130">Cell adhesion</keyword>
<evidence type="ECO:0000256" key="8">
    <source>
        <dbReference type="ARBA" id="ARBA00023180"/>
    </source>
</evidence>
<feature type="domain" description="Spondin" evidence="9">
    <location>
        <begin position="67"/>
        <end position="100"/>
    </location>
</feature>
<evidence type="ECO:0000256" key="5">
    <source>
        <dbReference type="ARBA" id="ARBA00022729"/>
    </source>
</evidence>
<protein>
    <submittedName>
        <fullName evidence="10">Spondin-N</fullName>
    </submittedName>
</protein>
<keyword evidence="7" id="KW-1015">Disulfide bond</keyword>
<dbReference type="SUPFAM" id="SSF82895">
    <property type="entry name" value="TSP-1 type 1 repeat"/>
    <property type="match status" value="1"/>
</dbReference>
<evidence type="ECO:0000313" key="10">
    <source>
        <dbReference type="EMBL" id="KAK9711428.1"/>
    </source>
</evidence>
<dbReference type="PANTHER" id="PTHR11311:SF15">
    <property type="entry name" value="SPONDIN-2"/>
    <property type="match status" value="1"/>
</dbReference>
<dbReference type="InterPro" id="IPR044004">
    <property type="entry name" value="TSP1_spondin_dom"/>
</dbReference>
<dbReference type="Gene3D" id="2.20.100.10">
    <property type="entry name" value="Thrombospondin type-1 (TSP1) repeat"/>
    <property type="match status" value="1"/>
</dbReference>
<evidence type="ECO:0000256" key="1">
    <source>
        <dbReference type="ARBA" id="ARBA00004498"/>
    </source>
</evidence>
<gene>
    <name evidence="10" type="ORF">QE152_g25459</name>
</gene>
<evidence type="ECO:0000256" key="7">
    <source>
        <dbReference type="ARBA" id="ARBA00023157"/>
    </source>
</evidence>
<proteinExistence type="predicted"/>
<evidence type="ECO:0000256" key="4">
    <source>
        <dbReference type="ARBA" id="ARBA00022723"/>
    </source>
</evidence>
<comment type="subcellular location">
    <subcellularLocation>
        <location evidence="1">Secreted</location>
        <location evidence="1">Extracellular space</location>
        <location evidence="1">Extracellular matrix</location>
    </subcellularLocation>
</comment>
<evidence type="ECO:0000256" key="2">
    <source>
        <dbReference type="ARBA" id="ARBA00022525"/>
    </source>
</evidence>
<dbReference type="GO" id="GO:0046872">
    <property type="term" value="F:metal ion binding"/>
    <property type="evidence" value="ECO:0007669"/>
    <property type="project" value="UniProtKB-KW"/>
</dbReference>
<accession>A0AAW1K134</accession>
<keyword evidence="8" id="KW-0325">Glycoprotein</keyword>
<dbReference type="GO" id="GO:0007155">
    <property type="term" value="P:cell adhesion"/>
    <property type="evidence" value="ECO:0007669"/>
    <property type="project" value="UniProtKB-KW"/>
</dbReference>
<dbReference type="InterPro" id="IPR036383">
    <property type="entry name" value="TSP1_rpt_sf"/>
</dbReference>
<comment type="caution">
    <text evidence="10">The sequence shown here is derived from an EMBL/GenBank/DDBJ whole genome shotgun (WGS) entry which is preliminary data.</text>
</comment>
<keyword evidence="3" id="KW-0272">Extracellular matrix</keyword>
<dbReference type="Gene3D" id="2.60.40.2130">
    <property type="entry name" value="F-spondin domain"/>
    <property type="match status" value="1"/>
</dbReference>
<dbReference type="PANTHER" id="PTHR11311">
    <property type="entry name" value="SPONDIN"/>
    <property type="match status" value="1"/>
</dbReference>
<dbReference type="AlphaFoldDB" id="A0AAW1K134"/>
<keyword evidence="4" id="KW-0479">Metal-binding</keyword>
<evidence type="ECO:0000313" key="11">
    <source>
        <dbReference type="Proteomes" id="UP001458880"/>
    </source>
</evidence>
<keyword evidence="2" id="KW-0964">Secreted</keyword>
<dbReference type="Pfam" id="PF19028">
    <property type="entry name" value="TSP1_spondin"/>
    <property type="match status" value="1"/>
</dbReference>
<dbReference type="FunFam" id="2.20.100.10:FF:000026">
    <property type="entry name" value="Spondin 1"/>
    <property type="match status" value="1"/>
</dbReference>
<dbReference type="InterPro" id="IPR051418">
    <property type="entry name" value="Spondin/Thrombospondin_T1"/>
</dbReference>
<feature type="domain" description="Spondin" evidence="9">
    <location>
        <begin position="1"/>
        <end position="82"/>
    </location>
</feature>